<dbReference type="InterPro" id="IPR009666">
    <property type="entry name" value="Uncharacterised_Ycf35"/>
</dbReference>
<organism evidence="1">
    <name type="scientific">Prochlorococcus marinus XMU1424</name>
    <dbReference type="NCBI Taxonomy" id="2774497"/>
    <lineage>
        <taxon>Bacteria</taxon>
        <taxon>Bacillati</taxon>
        <taxon>Cyanobacteriota</taxon>
        <taxon>Cyanophyceae</taxon>
        <taxon>Synechococcales</taxon>
        <taxon>Prochlorococcaceae</taxon>
        <taxon>Prochlorococcus</taxon>
    </lineage>
</organism>
<evidence type="ECO:0000313" key="1">
    <source>
        <dbReference type="EMBL" id="MBO6987275.1"/>
    </source>
</evidence>
<dbReference type="PANTHER" id="PTHR39638:SF2">
    <property type="entry name" value="YCF35"/>
    <property type="match status" value="1"/>
</dbReference>
<dbReference type="AlphaFoldDB" id="A0A9D9G2S8"/>
<dbReference type="Pfam" id="PF06868">
    <property type="entry name" value="DUF1257"/>
    <property type="match status" value="1"/>
</dbReference>
<comment type="caution">
    <text evidence="1">The sequence shown here is derived from an EMBL/GenBank/DDBJ whole genome shotgun (WGS) entry which is preliminary data.</text>
</comment>
<sequence>MSHFSTIKTQLKEAEPLIKALNHFGYSINQEEKFVKGYKGQFTAVDISMHLPCDTQVGFKWDNNSNAYELVTDLDLWKFEIPVERFISKVTQMYAYQTIISKTQEDGYQIVEQKNKNDGSIELVLTKWEN</sequence>
<gene>
    <name evidence="1" type="ORF">JJ833_00255</name>
</gene>
<dbReference type="PANTHER" id="PTHR39638">
    <property type="entry name" value="YCF35"/>
    <property type="match status" value="1"/>
</dbReference>
<accession>A0A9D9G2S8</accession>
<dbReference type="EMBL" id="JAEPLE010000001">
    <property type="protein sequence ID" value="MBO6987275.1"/>
    <property type="molecule type" value="Genomic_DNA"/>
</dbReference>
<reference evidence="1" key="1">
    <citation type="journal article" date="2021" name="Front. Mar. Sci.">
        <title>Genomes of Diverse Isolates of Prochlorococcus High-Light-Adapted Clade II in the Western Pacific Ocean.</title>
        <authorList>
            <person name="Yan W."/>
            <person name="Feng X."/>
            <person name="Zhang W."/>
            <person name="Nawaz M.Z."/>
            <person name="Luo T."/>
            <person name="Zhang R."/>
            <person name="Jiao N."/>
        </authorList>
    </citation>
    <scope>NUCLEOTIDE SEQUENCE</scope>
    <source>
        <strain evidence="1">XMU1424</strain>
    </source>
</reference>
<name>A0A9D9G2S8_PROMR</name>
<protein>
    <submittedName>
        <fullName evidence="1">DUF1257 domain-containing protein</fullName>
    </submittedName>
</protein>
<proteinExistence type="predicted"/>